<dbReference type="GeneID" id="106567289"/>
<dbReference type="Pfam" id="PF00017">
    <property type="entry name" value="SH2"/>
    <property type="match status" value="1"/>
</dbReference>
<dbReference type="KEGG" id="sasa:106567289"/>
<keyword evidence="10" id="KW-1185">Reference proteome</keyword>
<dbReference type="PROSITE" id="PS50225">
    <property type="entry name" value="SOCS"/>
    <property type="match status" value="1"/>
</dbReference>
<evidence type="ECO:0000259" key="8">
    <source>
        <dbReference type="PROSITE" id="PS50001"/>
    </source>
</evidence>
<dbReference type="RefSeq" id="XP_013991906.1">
    <property type="nucleotide sequence ID" value="XM_014136431.1"/>
</dbReference>
<dbReference type="Bgee" id="ENSSSAG00000065569">
    <property type="expression patterns" value="Expressed in mesonephros and 19 other cell types or tissues"/>
</dbReference>
<evidence type="ECO:0000256" key="6">
    <source>
        <dbReference type="PROSITE-ProRule" id="PRU00191"/>
    </source>
</evidence>
<evidence type="ECO:0000313" key="12">
    <source>
        <dbReference type="RefSeq" id="XP_013991907.1"/>
    </source>
</evidence>
<dbReference type="OrthoDB" id="10063348at2759"/>
<dbReference type="SUPFAM" id="SSF55550">
    <property type="entry name" value="SH2 domain"/>
    <property type="match status" value="1"/>
</dbReference>
<feature type="region of interest" description="Disordered" evidence="7">
    <location>
        <begin position="1"/>
        <end position="20"/>
    </location>
</feature>
<keyword evidence="3" id="KW-0734">Signal transduction inhibitor</keyword>
<dbReference type="PRINTS" id="PR00401">
    <property type="entry name" value="SH2DOMAIN"/>
</dbReference>
<evidence type="ECO:0000313" key="10">
    <source>
        <dbReference type="Proteomes" id="UP001652741"/>
    </source>
</evidence>
<dbReference type="SUPFAM" id="SSF158235">
    <property type="entry name" value="SOCS box-like"/>
    <property type="match status" value="1"/>
</dbReference>
<name>A0A1S3LLQ7_SALSA</name>
<dbReference type="AlphaFoldDB" id="A0A1S3LLQ7"/>
<dbReference type="Gene3D" id="1.10.750.20">
    <property type="entry name" value="SOCS box"/>
    <property type="match status" value="1"/>
</dbReference>
<evidence type="ECO:0000259" key="9">
    <source>
        <dbReference type="PROSITE" id="PS50225"/>
    </source>
</evidence>
<dbReference type="PANTHER" id="PTHR10155:SF7">
    <property type="entry name" value="SUPPRESSOR OF CYTOKINE SIGNALING 2"/>
    <property type="match status" value="1"/>
</dbReference>
<evidence type="ECO:0000256" key="7">
    <source>
        <dbReference type="SAM" id="MobiDB-lite"/>
    </source>
</evidence>
<evidence type="ECO:0000256" key="2">
    <source>
        <dbReference type="ARBA" id="ARBA00022604"/>
    </source>
</evidence>
<dbReference type="UniPathway" id="UPA00143"/>
<sequence length="218" mass="24391">MPKSSGVPSPSGPMIIPTSAPDKSLNAVRLKDSELEPRRIESREDAARLQRAMSHLQESGWYWGPLTAAQAKQVLIDAPEGTFLLRDSSYQGYLLTLSVKTSLGPTHLRIEHATGMFGFDSVIVARPQLRRFEGAVDLVQHYALTYKHLATQNDTGGGNHSAPTEKTLQLKLTRPLHKVSPSLQHLCRITINQHSHCHQDLPLPRRLQDFMLEYPFVL</sequence>
<dbReference type="RefSeq" id="XP_013991907.1">
    <property type="nucleotide sequence ID" value="XM_014136432.1"/>
</dbReference>
<dbReference type="InterPro" id="IPR001496">
    <property type="entry name" value="SOCS_box"/>
</dbReference>
<dbReference type="PROSITE" id="PS50001">
    <property type="entry name" value="SH2"/>
    <property type="match status" value="1"/>
</dbReference>
<dbReference type="SMART" id="SM00253">
    <property type="entry name" value="SOCS"/>
    <property type="match status" value="1"/>
</dbReference>
<dbReference type="GeneTree" id="ENSGT00940000157983"/>
<dbReference type="Pfam" id="PF07525">
    <property type="entry name" value="SOCS_box"/>
    <property type="match status" value="1"/>
</dbReference>
<evidence type="ECO:0000256" key="1">
    <source>
        <dbReference type="ARBA" id="ARBA00004906"/>
    </source>
</evidence>
<evidence type="ECO:0000256" key="4">
    <source>
        <dbReference type="ARBA" id="ARBA00022786"/>
    </source>
</evidence>
<dbReference type="InterPro" id="IPR036036">
    <property type="entry name" value="SOCS_box-like_dom_sf"/>
</dbReference>
<dbReference type="InterPro" id="IPR000980">
    <property type="entry name" value="SH2"/>
</dbReference>
<dbReference type="Proteomes" id="UP001652741">
    <property type="component" value="Chromosome ssa13"/>
</dbReference>
<gene>
    <name evidence="11 12" type="primary">LOC106567289</name>
</gene>
<dbReference type="SMART" id="SM00252">
    <property type="entry name" value="SH2"/>
    <property type="match status" value="1"/>
</dbReference>
<evidence type="ECO:0000256" key="5">
    <source>
        <dbReference type="ARBA" id="ARBA00022999"/>
    </source>
</evidence>
<evidence type="ECO:0000256" key="3">
    <source>
        <dbReference type="ARBA" id="ARBA00022700"/>
    </source>
</evidence>
<dbReference type="InterPro" id="IPR036860">
    <property type="entry name" value="SH2_dom_sf"/>
</dbReference>
<dbReference type="GO" id="GO:0035556">
    <property type="term" value="P:intracellular signal transduction"/>
    <property type="evidence" value="ECO:0007669"/>
    <property type="project" value="InterPro"/>
</dbReference>
<feature type="compositionally biased region" description="Low complexity" evidence="7">
    <location>
        <begin position="1"/>
        <end position="17"/>
    </location>
</feature>
<comment type="pathway">
    <text evidence="1">Protein modification; protein ubiquitination.</text>
</comment>
<dbReference type="GO" id="GO:0009968">
    <property type="term" value="P:negative regulation of signal transduction"/>
    <property type="evidence" value="ECO:0007669"/>
    <property type="project" value="UniProtKB-KW"/>
</dbReference>
<keyword evidence="4" id="KW-0833">Ubl conjugation pathway</keyword>
<dbReference type="SMART" id="SM00969">
    <property type="entry name" value="SOCS_box"/>
    <property type="match status" value="1"/>
</dbReference>
<reference evidence="11 12" key="1">
    <citation type="submission" date="2025-04" db="UniProtKB">
        <authorList>
            <consortium name="RefSeq"/>
        </authorList>
    </citation>
    <scope>IDENTIFICATION</scope>
    <source>
        <tissue evidence="11 12">Muscle</tissue>
    </source>
</reference>
<accession>A0A1S3LLQ7</accession>
<dbReference type="GO" id="GO:0005942">
    <property type="term" value="C:phosphatidylinositol 3-kinase complex"/>
    <property type="evidence" value="ECO:0007669"/>
    <property type="project" value="TreeGrafter"/>
</dbReference>
<feature type="domain" description="SOCS box" evidence="9">
    <location>
        <begin position="171"/>
        <end position="217"/>
    </location>
</feature>
<protein>
    <submittedName>
        <fullName evidence="11 12">Suppressor of cytokine signaling 2-like</fullName>
    </submittedName>
</protein>
<feature type="domain" description="SH2" evidence="8">
    <location>
        <begin position="61"/>
        <end position="176"/>
    </location>
</feature>
<dbReference type="Gene3D" id="3.30.505.10">
    <property type="entry name" value="SH2 domain"/>
    <property type="match status" value="1"/>
</dbReference>
<dbReference type="FunFam" id="1.10.750.20:FF:000002">
    <property type="entry name" value="Suppressor of cytokine signaling 2"/>
    <property type="match status" value="1"/>
</dbReference>
<dbReference type="GO" id="GO:0046935">
    <property type="term" value="F:1-phosphatidylinositol-3-kinase regulator activity"/>
    <property type="evidence" value="ECO:0007669"/>
    <property type="project" value="TreeGrafter"/>
</dbReference>
<dbReference type="OMA" id="RDSENCA"/>
<dbReference type="STRING" id="8030.ENSSSAP00000076470"/>
<keyword evidence="2" id="KW-0341">Growth regulation</keyword>
<organism evidence="10 12">
    <name type="scientific">Salmo salar</name>
    <name type="common">Atlantic salmon</name>
    <dbReference type="NCBI Taxonomy" id="8030"/>
    <lineage>
        <taxon>Eukaryota</taxon>
        <taxon>Metazoa</taxon>
        <taxon>Chordata</taxon>
        <taxon>Craniata</taxon>
        <taxon>Vertebrata</taxon>
        <taxon>Euteleostomi</taxon>
        <taxon>Actinopterygii</taxon>
        <taxon>Neopterygii</taxon>
        <taxon>Teleostei</taxon>
        <taxon>Protacanthopterygii</taxon>
        <taxon>Salmoniformes</taxon>
        <taxon>Salmonidae</taxon>
        <taxon>Salmoninae</taxon>
        <taxon>Salmo</taxon>
    </lineage>
</organism>
<proteinExistence type="predicted"/>
<evidence type="ECO:0000313" key="11">
    <source>
        <dbReference type="RefSeq" id="XP_013991906.1"/>
    </source>
</evidence>
<keyword evidence="5 6" id="KW-0727">SH2 domain</keyword>
<dbReference type="GO" id="GO:0016567">
    <property type="term" value="P:protein ubiquitination"/>
    <property type="evidence" value="ECO:0007669"/>
    <property type="project" value="UniProtKB-UniPathway"/>
</dbReference>
<dbReference type="PaxDb" id="8030-ENSSSAP00000076470"/>
<dbReference type="GO" id="GO:0046854">
    <property type="term" value="P:phosphatidylinositol phosphate biosynthetic process"/>
    <property type="evidence" value="ECO:0007669"/>
    <property type="project" value="TreeGrafter"/>
</dbReference>
<dbReference type="PANTHER" id="PTHR10155">
    <property type="entry name" value="PHOSPHATIDYLINOSITOL 3-KINASE REGULATORY SUBUNIT"/>
    <property type="match status" value="1"/>
</dbReference>